<dbReference type="InterPro" id="IPR018107">
    <property type="entry name" value="Na-dicarboxylate_symporter_CS"/>
</dbReference>
<organism evidence="11 12">
    <name type="scientific">Bradyrhizobium forestalis</name>
    <dbReference type="NCBI Taxonomy" id="1419263"/>
    <lineage>
        <taxon>Bacteria</taxon>
        <taxon>Pseudomonadati</taxon>
        <taxon>Pseudomonadota</taxon>
        <taxon>Alphaproteobacteria</taxon>
        <taxon>Hyphomicrobiales</taxon>
        <taxon>Nitrobacteraceae</taxon>
        <taxon>Bradyrhizobium</taxon>
    </lineage>
</organism>
<dbReference type="RefSeq" id="WP_100231075.1">
    <property type="nucleotide sequence ID" value="NZ_PGVG01000003.1"/>
</dbReference>
<evidence type="ECO:0000256" key="2">
    <source>
        <dbReference type="ARBA" id="ARBA00006148"/>
    </source>
</evidence>
<dbReference type="GO" id="GO:0015138">
    <property type="term" value="F:fumarate transmembrane transporter activity"/>
    <property type="evidence" value="ECO:0007669"/>
    <property type="project" value="TreeGrafter"/>
</dbReference>
<evidence type="ECO:0000256" key="3">
    <source>
        <dbReference type="ARBA" id="ARBA00022448"/>
    </source>
</evidence>
<dbReference type="PRINTS" id="PR00173">
    <property type="entry name" value="EDTRNSPORT"/>
</dbReference>
<keyword evidence="12" id="KW-1185">Reference proteome</keyword>
<keyword evidence="4 10" id="KW-1003">Cell membrane</keyword>
<evidence type="ECO:0000313" key="12">
    <source>
        <dbReference type="Proteomes" id="UP000231194"/>
    </source>
</evidence>
<dbReference type="GO" id="GO:0070778">
    <property type="term" value="P:L-aspartate transmembrane transport"/>
    <property type="evidence" value="ECO:0007669"/>
    <property type="project" value="TreeGrafter"/>
</dbReference>
<gene>
    <name evidence="10" type="primary">dctA</name>
    <name evidence="11" type="ORF">CVM73_05990</name>
</gene>
<evidence type="ECO:0000256" key="8">
    <source>
        <dbReference type="ARBA" id="ARBA00022989"/>
    </source>
</evidence>
<dbReference type="AlphaFoldDB" id="A0A2M8REX0"/>
<reference evidence="11 12" key="1">
    <citation type="submission" date="2017-11" db="EMBL/GenBank/DDBJ databases">
        <title>Bradyrhizobium forestalis sp. nov., an efficient nitrogen-fixing bacterium isolated from nodules of forest legume species in the Amazon.</title>
        <authorList>
            <person name="Costa E.M."/>
            <person name="Guimaraes A."/>
            <person name="Carvalho T.S."/>
            <person name="Rodrigues T.L."/>
            <person name="Ribeiro P.R.A."/>
            <person name="Lebbe L."/>
            <person name="Willems A."/>
            <person name="Moreira F.M.S."/>
        </authorList>
    </citation>
    <scope>NUCLEOTIDE SEQUENCE [LARGE SCALE GENOMIC DNA]</scope>
    <source>
        <strain evidence="11 12">INPA54B</strain>
    </source>
</reference>
<evidence type="ECO:0000256" key="10">
    <source>
        <dbReference type="HAMAP-Rule" id="MF_01300"/>
    </source>
</evidence>
<dbReference type="NCBIfam" id="NF002461">
    <property type="entry name" value="PRK01663.1"/>
    <property type="match status" value="1"/>
</dbReference>
<dbReference type="OrthoDB" id="9766690at2"/>
<dbReference type="Pfam" id="PF00375">
    <property type="entry name" value="SDF"/>
    <property type="match status" value="1"/>
</dbReference>
<keyword evidence="9 10" id="KW-0472">Membrane</keyword>
<feature type="transmembrane region" description="Helical" evidence="10">
    <location>
        <begin position="164"/>
        <end position="183"/>
    </location>
</feature>
<keyword evidence="6 10" id="KW-0812">Transmembrane</keyword>
<feature type="transmembrane region" description="Helical" evidence="10">
    <location>
        <begin position="94"/>
        <end position="116"/>
    </location>
</feature>
<dbReference type="FunFam" id="1.10.3860.10:FF:000001">
    <property type="entry name" value="C4-dicarboxylate transport protein"/>
    <property type="match status" value="1"/>
</dbReference>
<feature type="transmembrane region" description="Helical" evidence="10">
    <location>
        <begin position="23"/>
        <end position="42"/>
    </location>
</feature>
<comment type="function">
    <text evidence="10">Responsible for the transport of dicarboxylates such as succinate, fumarate, and malate across the membrane.</text>
</comment>
<keyword evidence="8 10" id="KW-1133">Transmembrane helix</keyword>
<accession>A0A2M8REX0</accession>
<dbReference type="PROSITE" id="PS00714">
    <property type="entry name" value="NA_DICARBOXYL_SYMP_2"/>
    <property type="match status" value="1"/>
</dbReference>
<evidence type="ECO:0000313" key="11">
    <source>
        <dbReference type="EMBL" id="PJG56351.1"/>
    </source>
</evidence>
<dbReference type="HAMAP" id="MF_01300">
    <property type="entry name" value="C4_dicarb_transport"/>
    <property type="match status" value="1"/>
</dbReference>
<evidence type="ECO:0000256" key="9">
    <source>
        <dbReference type="ARBA" id="ARBA00023136"/>
    </source>
</evidence>
<feature type="transmembrane region" description="Helical" evidence="10">
    <location>
        <begin position="62"/>
        <end position="82"/>
    </location>
</feature>
<evidence type="ECO:0000256" key="4">
    <source>
        <dbReference type="ARBA" id="ARBA00022475"/>
    </source>
</evidence>
<evidence type="ECO:0000256" key="5">
    <source>
        <dbReference type="ARBA" id="ARBA00022519"/>
    </source>
</evidence>
<evidence type="ECO:0000256" key="6">
    <source>
        <dbReference type="ARBA" id="ARBA00022692"/>
    </source>
</evidence>
<dbReference type="SUPFAM" id="SSF118215">
    <property type="entry name" value="Proton glutamate symport protein"/>
    <property type="match status" value="1"/>
</dbReference>
<dbReference type="GO" id="GO:0015366">
    <property type="term" value="F:malate:proton symporter activity"/>
    <property type="evidence" value="ECO:0007669"/>
    <property type="project" value="TreeGrafter"/>
</dbReference>
<proteinExistence type="inferred from homology"/>
<comment type="similarity">
    <text evidence="2 10">Belongs to the dicarboxylate/amino acid:cation symporter (DAACS) (TC 2.A.23) family.</text>
</comment>
<dbReference type="InterPro" id="IPR036458">
    <property type="entry name" value="Na:dicarbo_symporter_sf"/>
</dbReference>
<comment type="caution">
    <text evidence="10">Lacks conserved residue(s) required for the propagation of feature annotation.</text>
</comment>
<feature type="transmembrane region" description="Helical" evidence="10">
    <location>
        <begin position="195"/>
        <end position="220"/>
    </location>
</feature>
<dbReference type="GO" id="GO:0005886">
    <property type="term" value="C:plasma membrane"/>
    <property type="evidence" value="ECO:0007669"/>
    <property type="project" value="UniProtKB-SubCell"/>
</dbReference>
<dbReference type="InterPro" id="IPR001991">
    <property type="entry name" value="Na-dicarboxylate_symporter"/>
</dbReference>
<keyword evidence="7 10" id="KW-0769">Symport</keyword>
<evidence type="ECO:0000256" key="7">
    <source>
        <dbReference type="ARBA" id="ARBA00022847"/>
    </source>
</evidence>
<sequence length="447" mass="47232">MSGATIATSGTIAATQKKPFYRVLYVQVLAAIVLGVIVGWLWPDLGKNDWIKAMGDGFVKLIKMAIAPIIFCTVVSGIAHISEVKKVGRVAVKALIYFEVVSTFALALGLIVANVLRPGSGFQGQSNAAAVAGYAKQASEMKSVDFVLHIIPDTVVGAFAQGEILQVLLFAILFGFALMGLGERAHTVRSFVDDVAHAMFGVISIVVKAAPIGAFGAMAYTIGRYGPQALGNLAGLIATFYLTALLFVVVGLGIIARIAGFSILKFLKYIKDELLIVLGTSSSESALPQMMEKLEKLGCSKSVVGLVVPTGYSFNLDGTNIYMTLATLFIAQAMNVELSFGEQMTILVVAMLTSKGASGITGAGFITLAGTLAAVRPELLPGMAIVLGIDKFMSECRALTNLCGNGVACVVVAWWEGELDREKLRSGLERDIDPTDFETAVTEGRGL</sequence>
<name>A0A2M8REX0_9BRAD</name>
<dbReference type="InterPro" id="IPR023954">
    <property type="entry name" value="C4_dicarb_transport"/>
</dbReference>
<evidence type="ECO:0000256" key="1">
    <source>
        <dbReference type="ARBA" id="ARBA00004429"/>
    </source>
</evidence>
<comment type="subcellular location">
    <subcellularLocation>
        <location evidence="1">Cell inner membrane</location>
        <topology evidence="1">Multi-pass membrane protein</topology>
    </subcellularLocation>
    <subcellularLocation>
        <location evidence="10">Cell membrane</location>
        <topology evidence="10">Multi-pass membrane protein</topology>
    </subcellularLocation>
</comment>
<feature type="transmembrane region" description="Helical" evidence="10">
    <location>
        <begin position="240"/>
        <end position="264"/>
    </location>
</feature>
<dbReference type="PANTHER" id="PTHR42865">
    <property type="entry name" value="PROTON/GLUTAMATE-ASPARTATE SYMPORTER"/>
    <property type="match status" value="1"/>
</dbReference>
<protein>
    <recommendedName>
        <fullName evidence="10">C4-dicarboxylate transport protein</fullName>
    </recommendedName>
</protein>
<keyword evidence="3 10" id="KW-0813">Transport</keyword>
<keyword evidence="5" id="KW-0997">Cell inner membrane</keyword>
<dbReference type="GO" id="GO:0015141">
    <property type="term" value="F:succinate transmembrane transporter activity"/>
    <property type="evidence" value="ECO:0007669"/>
    <property type="project" value="TreeGrafter"/>
</dbReference>
<dbReference type="Gene3D" id="1.10.3860.10">
    <property type="entry name" value="Sodium:dicarboxylate symporter"/>
    <property type="match status" value="1"/>
</dbReference>
<dbReference type="PANTHER" id="PTHR42865:SF1">
    <property type="entry name" value="AEROBIC C4-DICARBOXYLATE TRANSPORT PROTEIN"/>
    <property type="match status" value="1"/>
</dbReference>
<dbReference type="EMBL" id="PGVG01000003">
    <property type="protein sequence ID" value="PJG56351.1"/>
    <property type="molecule type" value="Genomic_DNA"/>
</dbReference>
<comment type="caution">
    <text evidence="11">The sequence shown here is derived from an EMBL/GenBank/DDBJ whole genome shotgun (WGS) entry which is preliminary data.</text>
</comment>
<dbReference type="Proteomes" id="UP000231194">
    <property type="component" value="Unassembled WGS sequence"/>
</dbReference>